<accession>A0ABR9E9U9</accession>
<proteinExistence type="predicted"/>
<comment type="caution">
    <text evidence="2">The sequence shown here is derived from an EMBL/GenBank/DDBJ whole genome shotgun (WGS) entry which is preliminary data.</text>
</comment>
<dbReference type="Proteomes" id="UP000615755">
    <property type="component" value="Unassembled WGS sequence"/>
</dbReference>
<gene>
    <name evidence="2" type="ORF">PAUR_a0903</name>
</gene>
<sequence length="54" mass="6290">MLFIIASIDELLGWYESSEFDLFNFGVITTFYIVAALYAFQNKKIWGEHHKNGT</sequence>
<keyword evidence="3" id="KW-1185">Reference proteome</keyword>
<keyword evidence="1" id="KW-0472">Membrane</keyword>
<reference evidence="2 3" key="1">
    <citation type="submission" date="2015-03" db="EMBL/GenBank/DDBJ databases">
        <title>Genome sequence of Pseudoalteromonas aurantia.</title>
        <authorList>
            <person name="Xie B.-B."/>
            <person name="Rong J.-C."/>
            <person name="Qin Q.-L."/>
            <person name="Zhang Y.-Z."/>
        </authorList>
    </citation>
    <scope>NUCLEOTIDE SEQUENCE [LARGE SCALE GENOMIC DNA]</scope>
    <source>
        <strain evidence="2 3">208</strain>
    </source>
</reference>
<keyword evidence="1" id="KW-1133">Transmembrane helix</keyword>
<feature type="transmembrane region" description="Helical" evidence="1">
    <location>
        <begin position="22"/>
        <end position="40"/>
    </location>
</feature>
<protein>
    <submittedName>
        <fullName evidence="2">Uncharacterized protein</fullName>
    </submittedName>
</protein>
<dbReference type="EMBL" id="AQGV01000012">
    <property type="protein sequence ID" value="MBE0367532.1"/>
    <property type="molecule type" value="Genomic_DNA"/>
</dbReference>
<evidence type="ECO:0000313" key="2">
    <source>
        <dbReference type="EMBL" id="MBE0367532.1"/>
    </source>
</evidence>
<evidence type="ECO:0000313" key="3">
    <source>
        <dbReference type="Proteomes" id="UP000615755"/>
    </source>
</evidence>
<organism evidence="2 3">
    <name type="scientific">Pseudoalteromonas aurantia 208</name>
    <dbReference type="NCBI Taxonomy" id="1314867"/>
    <lineage>
        <taxon>Bacteria</taxon>
        <taxon>Pseudomonadati</taxon>
        <taxon>Pseudomonadota</taxon>
        <taxon>Gammaproteobacteria</taxon>
        <taxon>Alteromonadales</taxon>
        <taxon>Pseudoalteromonadaceae</taxon>
        <taxon>Pseudoalteromonas</taxon>
    </lineage>
</organism>
<evidence type="ECO:0000256" key="1">
    <source>
        <dbReference type="SAM" id="Phobius"/>
    </source>
</evidence>
<name>A0ABR9E9U9_9GAMM</name>
<keyword evidence="1" id="KW-0812">Transmembrane</keyword>